<protein>
    <recommendedName>
        <fullName evidence="6">Metallo-beta-lactamase domain-containing protein</fullName>
    </recommendedName>
</protein>
<dbReference type="SUPFAM" id="SSF56281">
    <property type="entry name" value="Metallo-hydrolase/oxidoreductase"/>
    <property type="match status" value="1"/>
</dbReference>
<dbReference type="InterPro" id="IPR020904">
    <property type="entry name" value="Sc_DH/Rdtase_CS"/>
</dbReference>
<evidence type="ECO:0000256" key="3">
    <source>
        <dbReference type="ARBA" id="ARBA00022801"/>
    </source>
</evidence>
<organism evidence="7 8">
    <name type="scientific">Knufia peltigerae</name>
    <dbReference type="NCBI Taxonomy" id="1002370"/>
    <lineage>
        <taxon>Eukaryota</taxon>
        <taxon>Fungi</taxon>
        <taxon>Dikarya</taxon>
        <taxon>Ascomycota</taxon>
        <taxon>Pezizomycotina</taxon>
        <taxon>Eurotiomycetes</taxon>
        <taxon>Chaetothyriomycetidae</taxon>
        <taxon>Chaetothyriales</taxon>
        <taxon>Trichomeriaceae</taxon>
        <taxon>Knufia</taxon>
    </lineage>
</organism>
<keyword evidence="2" id="KW-0479">Metal-binding</keyword>
<accession>A0AA38YDM8</accession>
<feature type="domain" description="Metallo-beta-lactamase" evidence="6">
    <location>
        <begin position="342"/>
        <end position="568"/>
    </location>
</feature>
<dbReference type="PANTHER" id="PTHR42978:SF5">
    <property type="entry name" value="METALLO-BETA-LACTAMASE DOMAIN-CONTAINING PROTEIN"/>
    <property type="match status" value="1"/>
</dbReference>
<dbReference type="InterPro" id="IPR001279">
    <property type="entry name" value="Metallo-B-lactamas"/>
</dbReference>
<keyword evidence="4" id="KW-0862">Zinc</keyword>
<dbReference type="GO" id="GO:0046872">
    <property type="term" value="F:metal ion binding"/>
    <property type="evidence" value="ECO:0007669"/>
    <property type="project" value="UniProtKB-KW"/>
</dbReference>
<dbReference type="GO" id="GO:0016787">
    <property type="term" value="F:hydrolase activity"/>
    <property type="evidence" value="ECO:0007669"/>
    <property type="project" value="UniProtKB-KW"/>
</dbReference>
<proteinExistence type="inferred from homology"/>
<dbReference type="InterPro" id="IPR036291">
    <property type="entry name" value="NAD(P)-bd_dom_sf"/>
</dbReference>
<dbReference type="SMART" id="SM00849">
    <property type="entry name" value="Lactamase_B"/>
    <property type="match status" value="1"/>
</dbReference>
<sequence length="707" mass="77461">MSTPSAPKYPDLRGKGAIVTGGGSGICNAFVKKLHAAGANVLIADLRLHKAAQEWMDNLNQASAQSGTRNGDGPAPRVAFTKIDVTDWDQLEGVFDVYEKEFGGLPYLICPGAGVYEPSAPNFWNEREDKSYLVLRVNLEHPIRISRIAIRRWVAANQSGNLVLISSVAAQKASLLTPLYGASKHGISCFVRAMAGLDKMANIRVTAVAPGPTRSPLFTDDPKALSFIDPEKDKLAHPDEIAQGLLGVAFSESGFPAGTILEVTHCNQWREVKLLNDPGPGAHTFPSKKDQAIVDVQKALDADRAWKRTTKVRMIDTTAVMMVRSETLIEPVPAGHEFLNVTDIAFLVEHESSGRKILFDLGIRKDFWNLPPFLQQRLARMIPSLRVDKDVAEILEEIGIDLSSIDSIVWSHYHWDHTGNVSLFPRSTGIVVGPGLKETPNLLPGFPQNPDGYLAAEYFAGRALTQIDFDKEDDFIIGGYRAHDFFGDGSFYLLDTPGHCIGHMCGLARTTGGPDSTFILMGGDIAHFAGDLRPHPKIPLPAILPEGVLDDDLANFPVPCPCSVFTDHHPLINHGLDKGDRQQTPFYNVSTGPVSSYIDPATSQQSVDTLKAFDASDSVLVCLSHDGALLRYLPTLNQSPEETMNNWKQLGWKSRCHWDWLNELPRKSKPGRAPIVDGYWKNGRPWLDAKDALMEGASVALAKAMEA</sequence>
<dbReference type="PANTHER" id="PTHR42978">
    <property type="entry name" value="QUORUM-QUENCHING LACTONASE YTNP-RELATED-RELATED"/>
    <property type="match status" value="1"/>
</dbReference>
<keyword evidence="8" id="KW-1185">Reference proteome</keyword>
<dbReference type="PROSITE" id="PS00061">
    <property type="entry name" value="ADH_SHORT"/>
    <property type="match status" value="1"/>
</dbReference>
<dbReference type="SUPFAM" id="SSF51735">
    <property type="entry name" value="NAD(P)-binding Rossmann-fold domains"/>
    <property type="match status" value="1"/>
</dbReference>
<dbReference type="PRINTS" id="PR00081">
    <property type="entry name" value="GDHRDH"/>
</dbReference>
<dbReference type="InterPro" id="IPR051013">
    <property type="entry name" value="MBL_superfamily_lactonases"/>
</dbReference>
<dbReference type="Gene3D" id="3.40.50.720">
    <property type="entry name" value="NAD(P)-binding Rossmann-like Domain"/>
    <property type="match status" value="1"/>
</dbReference>
<dbReference type="Pfam" id="PF00106">
    <property type="entry name" value="adh_short"/>
    <property type="match status" value="1"/>
</dbReference>
<evidence type="ECO:0000313" key="8">
    <source>
        <dbReference type="Proteomes" id="UP001172681"/>
    </source>
</evidence>
<dbReference type="Pfam" id="PF00753">
    <property type="entry name" value="Lactamase_B"/>
    <property type="match status" value="1"/>
</dbReference>
<evidence type="ECO:0000256" key="5">
    <source>
        <dbReference type="ARBA" id="ARBA00022857"/>
    </source>
</evidence>
<keyword evidence="5" id="KW-0521">NADP</keyword>
<comment type="caution">
    <text evidence="7">The sequence shown here is derived from an EMBL/GenBank/DDBJ whole genome shotgun (WGS) entry which is preliminary data.</text>
</comment>
<evidence type="ECO:0000259" key="6">
    <source>
        <dbReference type="SMART" id="SM00849"/>
    </source>
</evidence>
<gene>
    <name evidence="7" type="ORF">H2204_002215</name>
</gene>
<dbReference type="InterPro" id="IPR036866">
    <property type="entry name" value="RibonucZ/Hydroxyglut_hydro"/>
</dbReference>
<dbReference type="CDD" id="cd07730">
    <property type="entry name" value="metallo-hydrolase-like_MBL-fold"/>
    <property type="match status" value="1"/>
</dbReference>
<dbReference type="EMBL" id="JAPDRN010000008">
    <property type="protein sequence ID" value="KAJ9643319.1"/>
    <property type="molecule type" value="Genomic_DNA"/>
</dbReference>
<evidence type="ECO:0000313" key="7">
    <source>
        <dbReference type="EMBL" id="KAJ9643319.1"/>
    </source>
</evidence>
<dbReference type="InterPro" id="IPR002347">
    <property type="entry name" value="SDR_fam"/>
</dbReference>
<keyword evidence="3" id="KW-0378">Hydrolase</keyword>
<dbReference type="AlphaFoldDB" id="A0AA38YDM8"/>
<evidence type="ECO:0000256" key="2">
    <source>
        <dbReference type="ARBA" id="ARBA00022723"/>
    </source>
</evidence>
<dbReference type="Gene3D" id="3.60.15.10">
    <property type="entry name" value="Ribonuclease Z/Hydroxyacylglutathione hydrolase-like"/>
    <property type="match status" value="1"/>
</dbReference>
<name>A0AA38YDM8_9EURO</name>
<reference evidence="7" key="1">
    <citation type="submission" date="2022-10" db="EMBL/GenBank/DDBJ databases">
        <title>Culturing micro-colonial fungi from biological soil crusts in the Mojave desert and describing Neophaeococcomyces mojavensis, and introducing the new genera and species Taxawa tesnikishii.</title>
        <authorList>
            <person name="Kurbessoian T."/>
            <person name="Stajich J.E."/>
        </authorList>
    </citation>
    <scope>NUCLEOTIDE SEQUENCE</scope>
    <source>
        <strain evidence="7">TK_35</strain>
    </source>
</reference>
<dbReference type="Proteomes" id="UP001172681">
    <property type="component" value="Unassembled WGS sequence"/>
</dbReference>
<evidence type="ECO:0000256" key="4">
    <source>
        <dbReference type="ARBA" id="ARBA00022833"/>
    </source>
</evidence>
<comment type="similarity">
    <text evidence="1">Belongs to the metallo-beta-lactamase superfamily.</text>
</comment>
<evidence type="ECO:0000256" key="1">
    <source>
        <dbReference type="ARBA" id="ARBA00007749"/>
    </source>
</evidence>